<evidence type="ECO:0000313" key="2">
    <source>
        <dbReference type="Proteomes" id="UP000030960"/>
    </source>
</evidence>
<organism evidence="1 2">
    <name type="scientific">Mameliella alba</name>
    <dbReference type="NCBI Taxonomy" id="561184"/>
    <lineage>
        <taxon>Bacteria</taxon>
        <taxon>Pseudomonadati</taxon>
        <taxon>Pseudomonadota</taxon>
        <taxon>Alphaproteobacteria</taxon>
        <taxon>Rhodobacterales</taxon>
        <taxon>Roseobacteraceae</taxon>
        <taxon>Mameliella</taxon>
    </lineage>
</organism>
<proteinExistence type="predicted"/>
<reference evidence="1 2" key="1">
    <citation type="submission" date="2014-10" db="EMBL/GenBank/DDBJ databases">
        <title>Genome sequence of Ponticoccus sp. strain UMTAT08 isolated from clonal culture of toxic dinoflagellate Alexandrium tamiyavanichii.</title>
        <authorList>
            <person name="Gan H.Y."/>
            <person name="Muhd D.-D."/>
            <person name="Mohd Noor M.E."/>
            <person name="Yeong Y.S."/>
            <person name="Usup G."/>
        </authorList>
    </citation>
    <scope>NUCLEOTIDE SEQUENCE [LARGE SCALE GENOMIC DNA]</scope>
    <source>
        <strain evidence="1 2">UMTAT08</strain>
    </source>
</reference>
<keyword evidence="2" id="KW-1185">Reference proteome</keyword>
<sequence>MVSVCEDLIKERLVSFSSYKRERPPEFFYKPGTLEAHLGWDSRDKREWDEEMMARHDASRRLNGIEREIFDGMDDPTEIVVFIEYTGRRLLVGEITAPSKCSIVVSRGDMPDREDLERNLRVDSFTDLEYSLYRAGQLSR</sequence>
<gene>
    <name evidence="1" type="ORF">OA50_05030</name>
</gene>
<dbReference type="EMBL" id="JSUQ01000027">
    <property type="protein sequence ID" value="KHQ50355.1"/>
    <property type="molecule type" value="Genomic_DNA"/>
</dbReference>
<accession>A0A0B3RGD8</accession>
<name>A0A0B3RGD8_9RHOB</name>
<evidence type="ECO:0000313" key="1">
    <source>
        <dbReference type="EMBL" id="KHQ50355.1"/>
    </source>
</evidence>
<protein>
    <submittedName>
        <fullName evidence="1">Uncharacterized protein</fullName>
    </submittedName>
</protein>
<dbReference type="Proteomes" id="UP000030960">
    <property type="component" value="Unassembled WGS sequence"/>
</dbReference>
<dbReference type="AlphaFoldDB" id="A0A0B3RGD8"/>
<comment type="caution">
    <text evidence="1">The sequence shown here is derived from an EMBL/GenBank/DDBJ whole genome shotgun (WGS) entry which is preliminary data.</text>
</comment>